<name>X0ZKG4_9ZZZZ</name>
<dbReference type="AlphaFoldDB" id="X0ZKG4"/>
<gene>
    <name evidence="1" type="ORF">S01H4_13999</name>
</gene>
<feature type="non-terminal residue" evidence="1">
    <location>
        <position position="54"/>
    </location>
</feature>
<protein>
    <submittedName>
        <fullName evidence="1">Uncharacterized protein</fullName>
    </submittedName>
</protein>
<evidence type="ECO:0000313" key="1">
    <source>
        <dbReference type="EMBL" id="GAG58562.1"/>
    </source>
</evidence>
<comment type="caution">
    <text evidence="1">The sequence shown here is derived from an EMBL/GenBank/DDBJ whole genome shotgun (WGS) entry which is preliminary data.</text>
</comment>
<sequence>MIALEERVLRLEERQEDMLGNAGSGRAHTAYTGLHPLHWPGIRPSLRPGQAFDL</sequence>
<dbReference type="EMBL" id="BART01006148">
    <property type="protein sequence ID" value="GAG58562.1"/>
    <property type="molecule type" value="Genomic_DNA"/>
</dbReference>
<proteinExistence type="predicted"/>
<accession>X0ZKG4</accession>
<organism evidence="1">
    <name type="scientific">marine sediment metagenome</name>
    <dbReference type="NCBI Taxonomy" id="412755"/>
    <lineage>
        <taxon>unclassified sequences</taxon>
        <taxon>metagenomes</taxon>
        <taxon>ecological metagenomes</taxon>
    </lineage>
</organism>
<reference evidence="1" key="1">
    <citation type="journal article" date="2014" name="Front. Microbiol.">
        <title>High frequency of phylogenetically diverse reductive dehalogenase-homologous genes in deep subseafloor sedimentary metagenomes.</title>
        <authorList>
            <person name="Kawai M."/>
            <person name="Futagami T."/>
            <person name="Toyoda A."/>
            <person name="Takaki Y."/>
            <person name="Nishi S."/>
            <person name="Hori S."/>
            <person name="Arai W."/>
            <person name="Tsubouchi T."/>
            <person name="Morono Y."/>
            <person name="Uchiyama I."/>
            <person name="Ito T."/>
            <person name="Fujiyama A."/>
            <person name="Inagaki F."/>
            <person name="Takami H."/>
        </authorList>
    </citation>
    <scope>NUCLEOTIDE SEQUENCE</scope>
    <source>
        <strain evidence="1">Expedition CK06-06</strain>
    </source>
</reference>